<dbReference type="EMBL" id="QTSX02004600">
    <property type="protein sequence ID" value="KAJ9063899.1"/>
    <property type="molecule type" value="Genomic_DNA"/>
</dbReference>
<accession>A0ACC2SNQ2</accession>
<gene>
    <name evidence="1" type="ORF">DSO57_1036192</name>
</gene>
<sequence length="210" mass="22979">MTIPSSQSLAMIQDTLWGLVDRNPTRPSLTRATSGRTLTHSPAHTWSLDSEHSVHLLASCRDHFNGVQPLYSPTFPRVFSLNSCLSSHPSVALDGILVDLSPGMGAKLVSLKLLSYMRPNPMATTLEQDNQVANLRYLTNERTPGSGAILLPLKPSTQISQAHISQCPDEPPMENVNFRVQDHPALLPLCLQIPVLQVFPLVLSTSQSNL</sequence>
<protein>
    <submittedName>
        <fullName evidence="1">Uncharacterized protein</fullName>
    </submittedName>
</protein>
<evidence type="ECO:0000313" key="2">
    <source>
        <dbReference type="Proteomes" id="UP001165960"/>
    </source>
</evidence>
<organism evidence="1 2">
    <name type="scientific">Entomophthora muscae</name>
    <dbReference type="NCBI Taxonomy" id="34485"/>
    <lineage>
        <taxon>Eukaryota</taxon>
        <taxon>Fungi</taxon>
        <taxon>Fungi incertae sedis</taxon>
        <taxon>Zoopagomycota</taxon>
        <taxon>Entomophthoromycotina</taxon>
        <taxon>Entomophthoromycetes</taxon>
        <taxon>Entomophthorales</taxon>
        <taxon>Entomophthoraceae</taxon>
        <taxon>Entomophthora</taxon>
    </lineage>
</organism>
<evidence type="ECO:0000313" key="1">
    <source>
        <dbReference type="EMBL" id="KAJ9063899.1"/>
    </source>
</evidence>
<keyword evidence="2" id="KW-1185">Reference proteome</keyword>
<name>A0ACC2SNQ2_9FUNG</name>
<dbReference type="Proteomes" id="UP001165960">
    <property type="component" value="Unassembled WGS sequence"/>
</dbReference>
<proteinExistence type="predicted"/>
<reference evidence="1" key="1">
    <citation type="submission" date="2022-04" db="EMBL/GenBank/DDBJ databases">
        <title>Genome of the entomopathogenic fungus Entomophthora muscae.</title>
        <authorList>
            <person name="Elya C."/>
            <person name="Lovett B.R."/>
            <person name="Lee E."/>
            <person name="Macias A.M."/>
            <person name="Hajek A.E."/>
            <person name="De Bivort B.L."/>
            <person name="Kasson M.T."/>
            <person name="De Fine Licht H.H."/>
            <person name="Stajich J.E."/>
        </authorList>
    </citation>
    <scope>NUCLEOTIDE SEQUENCE</scope>
    <source>
        <strain evidence="1">Berkeley</strain>
    </source>
</reference>
<comment type="caution">
    <text evidence="1">The sequence shown here is derived from an EMBL/GenBank/DDBJ whole genome shotgun (WGS) entry which is preliminary data.</text>
</comment>